<dbReference type="GO" id="GO:0000785">
    <property type="term" value="C:chromatin"/>
    <property type="evidence" value="ECO:0007669"/>
    <property type="project" value="TreeGrafter"/>
</dbReference>
<evidence type="ECO:0000256" key="2">
    <source>
        <dbReference type="ARBA" id="ARBA00022737"/>
    </source>
</evidence>
<dbReference type="PANTHER" id="PTHR14003">
    <property type="entry name" value="TRANSCRIPTIONAL REPRESSOR PROTEIN YY"/>
    <property type="match status" value="1"/>
</dbReference>
<protein>
    <recommendedName>
        <fullName evidence="6">C2H2-type domain-containing protein</fullName>
    </recommendedName>
</protein>
<evidence type="ECO:0000256" key="4">
    <source>
        <dbReference type="ARBA" id="ARBA00022833"/>
    </source>
</evidence>
<keyword evidence="3 5" id="KW-0863">Zinc-finger</keyword>
<dbReference type="Proteomes" id="UP000759131">
    <property type="component" value="Unassembled WGS sequence"/>
</dbReference>
<keyword evidence="4" id="KW-0862">Zinc</keyword>
<feature type="domain" description="C2H2-type" evidence="6">
    <location>
        <begin position="27"/>
        <end position="56"/>
    </location>
</feature>
<dbReference type="Pfam" id="PF00096">
    <property type="entry name" value="zf-C2H2"/>
    <property type="match status" value="3"/>
</dbReference>
<dbReference type="GO" id="GO:0031519">
    <property type="term" value="C:PcG protein complex"/>
    <property type="evidence" value="ECO:0007669"/>
    <property type="project" value="TreeGrafter"/>
</dbReference>
<dbReference type="GO" id="GO:0000978">
    <property type="term" value="F:RNA polymerase II cis-regulatory region sequence-specific DNA binding"/>
    <property type="evidence" value="ECO:0007669"/>
    <property type="project" value="TreeGrafter"/>
</dbReference>
<dbReference type="SMART" id="SM00355">
    <property type="entry name" value="ZnF_C2H2"/>
    <property type="match status" value="8"/>
</dbReference>
<feature type="domain" description="C2H2-type" evidence="6">
    <location>
        <begin position="274"/>
        <end position="300"/>
    </location>
</feature>
<keyword evidence="1" id="KW-0479">Metal-binding</keyword>
<feature type="domain" description="C2H2-type" evidence="6">
    <location>
        <begin position="147"/>
        <end position="172"/>
    </location>
</feature>
<evidence type="ECO:0000313" key="7">
    <source>
        <dbReference type="EMBL" id="CAD7633332.1"/>
    </source>
</evidence>
<evidence type="ECO:0000313" key="8">
    <source>
        <dbReference type="Proteomes" id="UP000759131"/>
    </source>
</evidence>
<reference evidence="7" key="1">
    <citation type="submission" date="2020-11" db="EMBL/GenBank/DDBJ databases">
        <authorList>
            <person name="Tran Van P."/>
        </authorList>
    </citation>
    <scope>NUCLEOTIDE SEQUENCE</scope>
</reference>
<evidence type="ECO:0000256" key="5">
    <source>
        <dbReference type="PROSITE-ProRule" id="PRU00042"/>
    </source>
</evidence>
<dbReference type="GO" id="GO:0008270">
    <property type="term" value="F:zinc ion binding"/>
    <property type="evidence" value="ECO:0007669"/>
    <property type="project" value="UniProtKB-KW"/>
</dbReference>
<evidence type="ECO:0000256" key="3">
    <source>
        <dbReference type="ARBA" id="ARBA00022771"/>
    </source>
</evidence>
<evidence type="ECO:0000256" key="1">
    <source>
        <dbReference type="ARBA" id="ARBA00022723"/>
    </source>
</evidence>
<dbReference type="EMBL" id="CAJPIZ010012562">
    <property type="protein sequence ID" value="CAG2113762.1"/>
    <property type="molecule type" value="Genomic_DNA"/>
</dbReference>
<dbReference type="OrthoDB" id="338531at2759"/>
<accession>A0A7R9Q6Y2</accession>
<sequence>MDDKSDIDCTESETKRRKYNKKTDGQFVCDFNDCGKKYKTRKTLREHKDIHSDEIYECDVDDCRKVFAIKRYLNGHKRRAHRLKTSVSGRDYNASETKDGDDSDIDTSAKTTKPKANYCCDFIGCGKKYREKSWLRIHKLTHLGQTYRCKADGCDQTFTTEGYFIKHYLGIHEKIHNKLLQIPCEWYGCERRFTTRSKLRDHMNTHTVEITYRCQWPGCDKWYTTPTALSVHERRVHKGLTDFACHWPECEYSTTNPIRLHNHIDRQHKGLQDYRCSHTGCDYTTTKCGELDKHMVIHKQ</sequence>
<dbReference type="PANTHER" id="PTHR14003:SF19">
    <property type="entry name" value="YY2 TRANSCRIPTION FACTOR"/>
    <property type="match status" value="1"/>
</dbReference>
<keyword evidence="8" id="KW-1185">Reference proteome</keyword>
<dbReference type="SUPFAM" id="SSF57667">
    <property type="entry name" value="beta-beta-alpha zinc fingers"/>
    <property type="match status" value="4"/>
</dbReference>
<dbReference type="Gene3D" id="3.30.160.60">
    <property type="entry name" value="Classic Zinc Finger"/>
    <property type="match status" value="5"/>
</dbReference>
<dbReference type="PROSITE" id="PS50157">
    <property type="entry name" value="ZINC_FINGER_C2H2_2"/>
    <property type="match status" value="7"/>
</dbReference>
<dbReference type="PROSITE" id="PS00028">
    <property type="entry name" value="ZINC_FINGER_C2H2_1"/>
    <property type="match status" value="6"/>
</dbReference>
<feature type="domain" description="C2H2-type" evidence="6">
    <location>
        <begin position="212"/>
        <end position="242"/>
    </location>
</feature>
<gene>
    <name evidence="7" type="ORF">OSB1V03_LOCUS13729</name>
</gene>
<dbReference type="GO" id="GO:0005667">
    <property type="term" value="C:transcription regulator complex"/>
    <property type="evidence" value="ECO:0007669"/>
    <property type="project" value="TreeGrafter"/>
</dbReference>
<dbReference type="InterPro" id="IPR013087">
    <property type="entry name" value="Znf_C2H2_type"/>
</dbReference>
<keyword evidence="2" id="KW-0677">Repeat</keyword>
<feature type="domain" description="C2H2-type" evidence="6">
    <location>
        <begin position="56"/>
        <end position="86"/>
    </location>
</feature>
<dbReference type="InterPro" id="IPR036236">
    <property type="entry name" value="Znf_C2H2_sf"/>
</dbReference>
<evidence type="ECO:0000259" key="6">
    <source>
        <dbReference type="PROSITE" id="PS50157"/>
    </source>
</evidence>
<feature type="domain" description="C2H2-type" evidence="6">
    <location>
        <begin position="118"/>
        <end position="147"/>
    </location>
</feature>
<feature type="domain" description="C2H2-type" evidence="6">
    <location>
        <begin position="182"/>
        <end position="211"/>
    </location>
</feature>
<dbReference type="AlphaFoldDB" id="A0A7R9Q6Y2"/>
<dbReference type="EMBL" id="OC867137">
    <property type="protein sequence ID" value="CAD7633332.1"/>
    <property type="molecule type" value="Genomic_DNA"/>
</dbReference>
<name>A0A7R9Q6Y2_9ACAR</name>
<organism evidence="7">
    <name type="scientific">Medioppia subpectinata</name>
    <dbReference type="NCBI Taxonomy" id="1979941"/>
    <lineage>
        <taxon>Eukaryota</taxon>
        <taxon>Metazoa</taxon>
        <taxon>Ecdysozoa</taxon>
        <taxon>Arthropoda</taxon>
        <taxon>Chelicerata</taxon>
        <taxon>Arachnida</taxon>
        <taxon>Acari</taxon>
        <taxon>Acariformes</taxon>
        <taxon>Sarcoptiformes</taxon>
        <taxon>Oribatida</taxon>
        <taxon>Brachypylina</taxon>
        <taxon>Oppioidea</taxon>
        <taxon>Oppiidae</taxon>
        <taxon>Medioppia</taxon>
    </lineage>
</organism>
<proteinExistence type="predicted"/>
<dbReference type="GO" id="GO:0000981">
    <property type="term" value="F:DNA-binding transcription factor activity, RNA polymerase II-specific"/>
    <property type="evidence" value="ECO:0007669"/>
    <property type="project" value="TreeGrafter"/>
</dbReference>